<accession>A0A7Y4IR13</accession>
<name>A0A7Y4IR13_MYXXA</name>
<reference evidence="1 2" key="1">
    <citation type="submission" date="2020-05" db="EMBL/GenBank/DDBJ databases">
        <authorList>
            <person name="Whitworth D."/>
        </authorList>
    </citation>
    <scope>NUCLEOTIDE SEQUENCE [LARGE SCALE GENOMIC DNA]</scope>
    <source>
        <strain evidence="1 2">AM005</strain>
    </source>
</reference>
<dbReference type="EMBL" id="JABFNT010000230">
    <property type="protein sequence ID" value="NOJ83723.1"/>
    <property type="molecule type" value="Genomic_DNA"/>
</dbReference>
<organism evidence="1 2">
    <name type="scientific">Myxococcus xanthus</name>
    <dbReference type="NCBI Taxonomy" id="34"/>
    <lineage>
        <taxon>Bacteria</taxon>
        <taxon>Pseudomonadati</taxon>
        <taxon>Myxococcota</taxon>
        <taxon>Myxococcia</taxon>
        <taxon>Myxococcales</taxon>
        <taxon>Cystobacterineae</taxon>
        <taxon>Myxococcaceae</taxon>
        <taxon>Myxococcus</taxon>
    </lineage>
</organism>
<proteinExistence type="predicted"/>
<evidence type="ECO:0000313" key="1">
    <source>
        <dbReference type="EMBL" id="NOJ83723.1"/>
    </source>
</evidence>
<evidence type="ECO:0000313" key="2">
    <source>
        <dbReference type="Proteomes" id="UP000533080"/>
    </source>
</evidence>
<evidence type="ECO:0008006" key="3">
    <source>
        <dbReference type="Google" id="ProtNLM"/>
    </source>
</evidence>
<dbReference type="AlphaFoldDB" id="A0A7Y4IR13"/>
<dbReference type="InterPro" id="IPR016024">
    <property type="entry name" value="ARM-type_fold"/>
</dbReference>
<feature type="non-terminal residue" evidence="1">
    <location>
        <position position="252"/>
    </location>
</feature>
<sequence length="252" mass="27493">MVDLLEVHVDELEWLWRQRHAALRSKEYDFRALVQLDERIAAHVDALVLAGEEAWALLRSRLVEAEDAYAAFGAAHVLLLLEDAAVARQTLELSAGLEGAAWEGFRLALRYAPPERHVDVLKGLVAGASERHAIAALEALAFHGQPDPGGRLLELLGAAKSDVRRAAWGTVSVLPLRWLEAPGQALFRQRLAQRFPTALADASSEVRDAARWAAAWARQPWLLSSLRTLARAPASPDHVSGLKLLGVLGVLG</sequence>
<protein>
    <recommendedName>
        <fullName evidence="3">PBS lyase</fullName>
    </recommendedName>
</protein>
<dbReference type="Proteomes" id="UP000533080">
    <property type="component" value="Unassembled WGS sequence"/>
</dbReference>
<comment type="caution">
    <text evidence="1">The sequence shown here is derived from an EMBL/GenBank/DDBJ whole genome shotgun (WGS) entry which is preliminary data.</text>
</comment>
<dbReference type="SUPFAM" id="SSF48371">
    <property type="entry name" value="ARM repeat"/>
    <property type="match status" value="1"/>
</dbReference>
<gene>
    <name evidence="1" type="ORF">HNV28_36360</name>
</gene>